<evidence type="ECO:0000256" key="5">
    <source>
        <dbReference type="ARBA" id="ARBA00054605"/>
    </source>
</evidence>
<dbReference type="Proteomes" id="UP001145145">
    <property type="component" value="Unassembled WGS sequence"/>
</dbReference>
<keyword evidence="4" id="KW-0067">ATP-binding</keyword>
<keyword evidence="1" id="KW-0963">Cytoplasm</keyword>
<dbReference type="CDD" id="cd05945">
    <property type="entry name" value="DltA"/>
    <property type="match status" value="1"/>
</dbReference>
<keyword evidence="10" id="KW-1185">Reference proteome</keyword>
<dbReference type="InterPro" id="IPR045851">
    <property type="entry name" value="AMP-bd_C_sf"/>
</dbReference>
<dbReference type="PANTHER" id="PTHR45398">
    <property type="match status" value="1"/>
</dbReference>
<feature type="domain" description="AMP-binding enzyme C-terminal" evidence="8">
    <location>
        <begin position="421"/>
        <end position="498"/>
    </location>
</feature>
<dbReference type="GO" id="GO:0016874">
    <property type="term" value="F:ligase activity"/>
    <property type="evidence" value="ECO:0007669"/>
    <property type="project" value="UniProtKB-KW"/>
</dbReference>
<protein>
    <submittedName>
        <fullName evidence="9">D-alanine--poly(Phosphoribitol) ligase</fullName>
    </submittedName>
</protein>
<dbReference type="Pfam" id="PF00501">
    <property type="entry name" value="AMP-binding"/>
    <property type="match status" value="1"/>
</dbReference>
<evidence type="ECO:0000256" key="2">
    <source>
        <dbReference type="ARBA" id="ARBA00022598"/>
    </source>
</evidence>
<evidence type="ECO:0000256" key="3">
    <source>
        <dbReference type="ARBA" id="ARBA00022741"/>
    </source>
</evidence>
<evidence type="ECO:0000313" key="10">
    <source>
        <dbReference type="Proteomes" id="UP001145145"/>
    </source>
</evidence>
<comment type="similarity">
    <text evidence="6">Belongs to the ATP-dependent AMP-binding enzyme family. DltA subfamily.</text>
</comment>
<feature type="domain" description="AMP-dependent synthetase/ligase" evidence="7">
    <location>
        <begin position="9"/>
        <end position="363"/>
    </location>
</feature>
<dbReference type="PANTHER" id="PTHR45398:SF1">
    <property type="entry name" value="ENZYME, PUTATIVE (JCVI)-RELATED"/>
    <property type="match status" value="1"/>
</dbReference>
<dbReference type="InterPro" id="IPR044507">
    <property type="entry name" value="DltA-like"/>
</dbReference>
<proteinExistence type="inferred from homology"/>
<dbReference type="NCBIfam" id="NF003417">
    <property type="entry name" value="PRK04813.1"/>
    <property type="match status" value="1"/>
</dbReference>
<accession>A0A9W6C4D4</accession>
<gene>
    <name evidence="9" type="ORF">Selli1_07180</name>
</gene>
<dbReference type="RefSeq" id="WP_281872327.1">
    <property type="nucleotide sequence ID" value="NZ_BSBO01000005.1"/>
</dbReference>
<organism evidence="9 10">
    <name type="scientific">Sellimonas catena</name>
    <dbReference type="NCBI Taxonomy" id="2994035"/>
    <lineage>
        <taxon>Bacteria</taxon>
        <taxon>Bacillati</taxon>
        <taxon>Bacillota</taxon>
        <taxon>Clostridia</taxon>
        <taxon>Lachnospirales</taxon>
        <taxon>Lachnospiraceae</taxon>
        <taxon>Sellimonas</taxon>
    </lineage>
</organism>
<keyword evidence="3" id="KW-0547">Nucleotide-binding</keyword>
<dbReference type="Gene3D" id="3.30.300.30">
    <property type="match status" value="1"/>
</dbReference>
<evidence type="ECO:0000256" key="4">
    <source>
        <dbReference type="ARBA" id="ARBA00022840"/>
    </source>
</evidence>
<name>A0A9W6C4D4_9FIRM</name>
<dbReference type="NCBIfam" id="TIGR01733">
    <property type="entry name" value="AA-adenyl-dom"/>
    <property type="match status" value="1"/>
</dbReference>
<dbReference type="InterPro" id="IPR042099">
    <property type="entry name" value="ANL_N_sf"/>
</dbReference>
<keyword evidence="2 9" id="KW-0436">Ligase</keyword>
<dbReference type="Pfam" id="PF13193">
    <property type="entry name" value="AMP-binding_C"/>
    <property type="match status" value="1"/>
</dbReference>
<evidence type="ECO:0000259" key="8">
    <source>
        <dbReference type="Pfam" id="PF13193"/>
    </source>
</evidence>
<comment type="caution">
    <text evidence="9">The sequence shown here is derived from an EMBL/GenBank/DDBJ whole genome shotgun (WGS) entry which is preliminary data.</text>
</comment>
<evidence type="ECO:0000256" key="6">
    <source>
        <dbReference type="ARBA" id="ARBA00061336"/>
    </source>
</evidence>
<evidence type="ECO:0000256" key="1">
    <source>
        <dbReference type="ARBA" id="ARBA00022490"/>
    </source>
</evidence>
<dbReference type="PROSITE" id="PS00455">
    <property type="entry name" value="AMP_BINDING"/>
    <property type="match status" value="1"/>
</dbReference>
<dbReference type="GO" id="GO:0005524">
    <property type="term" value="F:ATP binding"/>
    <property type="evidence" value="ECO:0007669"/>
    <property type="project" value="UniProtKB-KW"/>
</dbReference>
<evidence type="ECO:0000313" key="9">
    <source>
        <dbReference type="EMBL" id="GLG03544.1"/>
    </source>
</evidence>
<dbReference type="EMBL" id="BSBO01000005">
    <property type="protein sequence ID" value="GLG03544.1"/>
    <property type="molecule type" value="Genomic_DNA"/>
</dbReference>
<dbReference type="FunFam" id="3.30.300.30:FF:000012">
    <property type="entry name" value="D-alanine--D-alanyl carrier protein ligase"/>
    <property type="match status" value="1"/>
</dbReference>
<comment type="function">
    <text evidence="5">Catalyzes the first step in the D-alanylation of lipoteichoic acid (LTA), the activation of D-alanine and its transfer onto the D-alanyl carrier protein (Dcp) DltC. In an ATP-dependent two-step reaction, forms a high energy D-alanyl-AMP intermediate, followed by transfer of the D-alanyl residue as a thiol ester to the phosphopantheinyl prosthetic group of the Dcp. D-alanylation of LTA plays an important role in modulating the properties of the cell wall in Gram-positive bacteria, influencing the net charge of the cell wall.</text>
</comment>
<sequence length="509" mass="56715">MNILYEINQTAVRFPDRAAMISGEERLSYRDLWKYSDLLAAALQRLCKDDRTPIPVYGHKSPLMLICFLACVKSGRGYCPVDVSVPWSRTMQIIESIQPPFVLACEDPEDSSSTVSFIRKEEIQHLMQEEYPEEQLQLSPVSGEDLFYMIFTSGSTGSPKGVQITSDCLNHYLEWSVGLGTSKKDKEGHIFLNQAPFSFDLSVMDLYTCLACGGTLYPLTKSQQSDFRLLLPALAASRASVWVSTPSFADMCLRDPNFDSSLLPQISLFLFCGETLTNRTAQKLAGRFPDAVIMNTYGPTESTVAVTEVQVTPELTETEIPLPVGRPKPGTWIEIHSPEGARLTDGERGEIVILGNTVSPGYFRRPDLSEPVFFTVSKNGNTVRGYRTGDEGYIKDGMLYYCGRIDLQIKLHGYRIELGDIESNLLKLPGIKNAAAVANMRDGKAKSITAFLVKEDVPEDEFAESLRIRQDLKEYLPDYMIPKKVIFLDQLPMTANGKADRKALGGMLS</sequence>
<dbReference type="InterPro" id="IPR010071">
    <property type="entry name" value="AA_adenyl_dom"/>
</dbReference>
<dbReference type="SUPFAM" id="SSF56801">
    <property type="entry name" value="Acetyl-CoA synthetase-like"/>
    <property type="match status" value="1"/>
</dbReference>
<evidence type="ECO:0000259" key="7">
    <source>
        <dbReference type="Pfam" id="PF00501"/>
    </source>
</evidence>
<reference evidence="9 10" key="1">
    <citation type="journal article" date="2023" name="Int. J. Syst. Evol. Microbiol.">
        <title>Sellimonas catena sp. nov., isolated from human faeces.</title>
        <authorList>
            <person name="Hisatomi A."/>
            <person name="Ohkuma M."/>
            <person name="Sakamoto M."/>
        </authorList>
    </citation>
    <scope>NUCLEOTIDE SEQUENCE [LARGE SCALE GENOMIC DNA]</scope>
    <source>
        <strain evidence="9 10">12EGH17</strain>
    </source>
</reference>
<dbReference type="InterPro" id="IPR025110">
    <property type="entry name" value="AMP-bd_C"/>
</dbReference>
<dbReference type="AlphaFoldDB" id="A0A9W6C4D4"/>
<dbReference type="Gene3D" id="3.40.50.12780">
    <property type="entry name" value="N-terminal domain of ligase-like"/>
    <property type="match status" value="1"/>
</dbReference>
<dbReference type="InterPro" id="IPR000873">
    <property type="entry name" value="AMP-dep_synth/lig_dom"/>
</dbReference>
<dbReference type="InterPro" id="IPR020845">
    <property type="entry name" value="AMP-binding_CS"/>
</dbReference>